<dbReference type="InterPro" id="IPR027640">
    <property type="entry name" value="Kinesin-like_fam"/>
</dbReference>
<dbReference type="AlphaFoldDB" id="A0A835VDN7"/>
<evidence type="ECO:0000256" key="9">
    <source>
        <dbReference type="SAM" id="MobiDB-lite"/>
    </source>
</evidence>
<organism evidence="11 12">
    <name type="scientific">Vanilla planifolia</name>
    <name type="common">Vanilla</name>
    <dbReference type="NCBI Taxonomy" id="51239"/>
    <lineage>
        <taxon>Eukaryota</taxon>
        <taxon>Viridiplantae</taxon>
        <taxon>Streptophyta</taxon>
        <taxon>Embryophyta</taxon>
        <taxon>Tracheophyta</taxon>
        <taxon>Spermatophyta</taxon>
        <taxon>Magnoliopsida</taxon>
        <taxon>Liliopsida</taxon>
        <taxon>Asparagales</taxon>
        <taxon>Orchidaceae</taxon>
        <taxon>Vanilloideae</taxon>
        <taxon>Vanilleae</taxon>
        <taxon>Vanilla</taxon>
    </lineage>
</organism>
<evidence type="ECO:0000256" key="7">
    <source>
        <dbReference type="PROSITE-ProRule" id="PRU00283"/>
    </source>
</evidence>
<dbReference type="InterPro" id="IPR036961">
    <property type="entry name" value="Kinesin_motor_dom_sf"/>
</dbReference>
<feature type="region of interest" description="Disordered" evidence="9">
    <location>
        <begin position="606"/>
        <end position="667"/>
    </location>
</feature>
<dbReference type="Pfam" id="PF00225">
    <property type="entry name" value="Kinesin"/>
    <property type="match status" value="1"/>
</dbReference>
<dbReference type="GO" id="GO:0008017">
    <property type="term" value="F:microtubule binding"/>
    <property type="evidence" value="ECO:0007669"/>
    <property type="project" value="InterPro"/>
</dbReference>
<keyword evidence="4 7" id="KW-0067">ATP-binding</keyword>
<keyword evidence="2" id="KW-0493">Microtubule</keyword>
<feature type="coiled-coil region" evidence="8">
    <location>
        <begin position="429"/>
        <end position="463"/>
    </location>
</feature>
<feature type="coiled-coil region" evidence="8">
    <location>
        <begin position="524"/>
        <end position="551"/>
    </location>
</feature>
<dbReference type="EMBL" id="JADCNL010000002">
    <property type="protein sequence ID" value="KAG0492566.1"/>
    <property type="molecule type" value="Genomic_DNA"/>
</dbReference>
<dbReference type="GO" id="GO:0007018">
    <property type="term" value="P:microtubule-based movement"/>
    <property type="evidence" value="ECO:0007669"/>
    <property type="project" value="InterPro"/>
</dbReference>
<dbReference type="PANTHER" id="PTHR47972:SF22">
    <property type="entry name" value="KINESIN-LIKE PROTEIN KIN-14A-RELATED"/>
    <property type="match status" value="1"/>
</dbReference>
<dbReference type="GO" id="GO:0009904">
    <property type="term" value="P:chloroplast accumulation movement"/>
    <property type="evidence" value="ECO:0007669"/>
    <property type="project" value="UniProtKB-ARBA"/>
</dbReference>
<comment type="caution">
    <text evidence="11">The sequence shown here is derived from an EMBL/GenBank/DDBJ whole genome shotgun (WGS) entry which is preliminary data.</text>
</comment>
<gene>
    <name evidence="11" type="ORF">HPP92_005964</name>
</gene>
<dbReference type="SUPFAM" id="SSF52540">
    <property type="entry name" value="P-loop containing nucleoside triphosphate hydrolases"/>
    <property type="match status" value="1"/>
</dbReference>
<keyword evidence="3 7" id="KW-0547">Nucleotide-binding</keyword>
<feature type="domain" description="Kinesin motor" evidence="10">
    <location>
        <begin position="138"/>
        <end position="453"/>
    </location>
</feature>
<dbReference type="InterPro" id="IPR027417">
    <property type="entry name" value="P-loop_NTPase"/>
</dbReference>
<accession>A0A835VDN7</accession>
<dbReference type="FunFam" id="3.40.850.10:FF:000058">
    <property type="entry name" value="kinesin-like protein KIN-14B isoform X1"/>
    <property type="match status" value="1"/>
</dbReference>
<dbReference type="GO" id="GO:0005874">
    <property type="term" value="C:microtubule"/>
    <property type="evidence" value="ECO:0007669"/>
    <property type="project" value="UniProtKB-KW"/>
</dbReference>
<dbReference type="InterPro" id="IPR001752">
    <property type="entry name" value="Kinesin_motor_dom"/>
</dbReference>
<evidence type="ECO:0000313" key="12">
    <source>
        <dbReference type="Proteomes" id="UP000636800"/>
    </source>
</evidence>
<feature type="binding site" evidence="7">
    <location>
        <begin position="219"/>
        <end position="226"/>
    </location>
    <ligand>
        <name>ATP</name>
        <dbReference type="ChEBI" id="CHEBI:30616"/>
    </ligand>
</feature>
<sequence>MAEQKSRWTWDLPVFEPRSLMERDDQRPQSPLVKKPSLSPSSLTLRTELGRQPVHVKLHKLLDQLKLVKQDNMVLRQEACDLREYSNAKLNRAARYLAVLADRIHKLDQAALQAEARIVPLLEEKKRLFNELLTSKGSIKVFCRVRPPFEVEGPSIIELPDDFSIRLDMGDDCLTSSKKHYEFDRVYGPHIGQGELFDDVRPFIQSALDGYNVSIFAYGQSCSGKTHTMEGTSQERGLYQRCFEELFDLSNMDMTSTSQYVFHVTAFELYNEQVRDLLVSNKNDTAAVRIGSQDAIANLVEENVTNPLELSQLLKAALMKRDEDCLKATIKHLVITFHIFFTNLLTGDNVYSKLSLVDLPASDCLLVKDAHGDQVTDLLHVSKSLSALGDVLSSLTSRKETVPYDNSMLTKILADSIGGSSKTLLISHANNSRKELYEKENEVQRLKQEVLELKLSLKDSNEQCILLFNEVQKAWKVSFTLQSDLKSENALLADKLRLENEQSAQLRNQVTNLVQLEHEQKMQIKEKNLIIQNLQENIKGIDTQLNEVLSSSDLRSESCSAGVLSSPRSVQDSVTSTSISKKLEEELAKRDALIQKLHEENEKLFDRLTEKTSSGGSPKVSSPLTKIPANFQARDINRTENSKACSIDVLPLPSQDREEPPGALNQN</sequence>
<evidence type="ECO:0000313" key="11">
    <source>
        <dbReference type="EMBL" id="KAG0492566.1"/>
    </source>
</evidence>
<dbReference type="GO" id="GO:0031022">
    <property type="term" value="P:nuclear migration along microfilament"/>
    <property type="evidence" value="ECO:0007669"/>
    <property type="project" value="UniProtKB-ARBA"/>
</dbReference>
<name>A0A835VDN7_VANPL</name>
<feature type="region of interest" description="Disordered" evidence="9">
    <location>
        <begin position="20"/>
        <end position="39"/>
    </location>
</feature>
<dbReference type="Gene3D" id="3.40.850.10">
    <property type="entry name" value="Kinesin motor domain"/>
    <property type="match status" value="1"/>
</dbReference>
<dbReference type="SMART" id="SM00129">
    <property type="entry name" value="KISc"/>
    <property type="match status" value="1"/>
</dbReference>
<dbReference type="GO" id="GO:0005524">
    <property type="term" value="F:ATP binding"/>
    <property type="evidence" value="ECO:0007669"/>
    <property type="project" value="UniProtKB-UniRule"/>
</dbReference>
<evidence type="ECO:0000256" key="1">
    <source>
        <dbReference type="ARBA" id="ARBA00010899"/>
    </source>
</evidence>
<dbReference type="PROSITE" id="PS50067">
    <property type="entry name" value="KINESIN_MOTOR_2"/>
    <property type="match status" value="1"/>
</dbReference>
<keyword evidence="5 8" id="KW-0175">Coiled coil</keyword>
<keyword evidence="12" id="KW-1185">Reference proteome</keyword>
<evidence type="ECO:0000256" key="3">
    <source>
        <dbReference type="ARBA" id="ARBA00022741"/>
    </source>
</evidence>
<dbReference type="PRINTS" id="PR00380">
    <property type="entry name" value="KINESINHEAVY"/>
</dbReference>
<proteinExistence type="inferred from homology"/>
<dbReference type="GO" id="GO:0009903">
    <property type="term" value="P:chloroplast avoidance movement"/>
    <property type="evidence" value="ECO:0007669"/>
    <property type="project" value="UniProtKB-ARBA"/>
</dbReference>
<protein>
    <recommendedName>
        <fullName evidence="10">Kinesin motor domain-containing protein</fullName>
    </recommendedName>
</protein>
<evidence type="ECO:0000256" key="2">
    <source>
        <dbReference type="ARBA" id="ARBA00022701"/>
    </source>
</evidence>
<dbReference type="GO" id="GO:0005829">
    <property type="term" value="C:cytosol"/>
    <property type="evidence" value="ECO:0007669"/>
    <property type="project" value="UniProtKB-ARBA"/>
</dbReference>
<dbReference type="GO" id="GO:0003777">
    <property type="term" value="F:microtubule motor activity"/>
    <property type="evidence" value="ECO:0007669"/>
    <property type="project" value="InterPro"/>
</dbReference>
<evidence type="ECO:0000256" key="8">
    <source>
        <dbReference type="SAM" id="Coils"/>
    </source>
</evidence>
<dbReference type="GO" id="GO:0005886">
    <property type="term" value="C:plasma membrane"/>
    <property type="evidence" value="ECO:0007669"/>
    <property type="project" value="UniProtKB-ARBA"/>
</dbReference>
<keyword evidence="6 7" id="KW-0505">Motor protein</keyword>
<dbReference type="Proteomes" id="UP000636800">
    <property type="component" value="Chromosome 2"/>
</dbReference>
<feature type="compositionally biased region" description="Polar residues" evidence="9">
    <location>
        <begin position="611"/>
        <end position="624"/>
    </location>
</feature>
<feature type="compositionally biased region" description="Low complexity" evidence="9">
    <location>
        <begin position="30"/>
        <end position="39"/>
    </location>
</feature>
<evidence type="ECO:0000256" key="5">
    <source>
        <dbReference type="ARBA" id="ARBA00023054"/>
    </source>
</evidence>
<evidence type="ECO:0000256" key="4">
    <source>
        <dbReference type="ARBA" id="ARBA00022840"/>
    </source>
</evidence>
<reference evidence="11 12" key="1">
    <citation type="journal article" date="2020" name="Nat. Food">
        <title>A phased Vanilla planifolia genome enables genetic improvement of flavour and production.</title>
        <authorList>
            <person name="Hasing T."/>
            <person name="Tang H."/>
            <person name="Brym M."/>
            <person name="Khazi F."/>
            <person name="Huang T."/>
            <person name="Chambers A.H."/>
        </authorList>
    </citation>
    <scope>NUCLEOTIDE SEQUENCE [LARGE SCALE GENOMIC DNA]</scope>
    <source>
        <tissue evidence="11">Leaf</tissue>
    </source>
</reference>
<dbReference type="PANTHER" id="PTHR47972">
    <property type="entry name" value="KINESIN-LIKE PROTEIN KLP-3"/>
    <property type="match status" value="1"/>
</dbReference>
<evidence type="ECO:0000259" key="10">
    <source>
        <dbReference type="PROSITE" id="PS50067"/>
    </source>
</evidence>
<evidence type="ECO:0000256" key="6">
    <source>
        <dbReference type="ARBA" id="ARBA00023175"/>
    </source>
</evidence>
<dbReference type="OrthoDB" id="10254570at2759"/>
<comment type="similarity">
    <text evidence="1">Belongs to the TRAFAC class myosin-kinesin ATPase superfamily. Kinesin family. KIN-14 subfamily.</text>
</comment>